<sequence length="350" mass="39239">MSTITGETEVRIKGKLIFTTPKAKTKTIIDATKWYREEFSKLAGAIDKDLPIDLQIKEFQQLEEELMQGCSASLLDYDLTSILREAFALPSVDKLKKEIGGAGEKQLKLVLEKLQKLSTDRKWFEPGACFAAGTLVHTKEGLVPIEQIKIGDWVLSKPENGGEQAYKRVLKTFAYEPTTVMEVCGEVPIRPNAFERIVSTLNHPFWVVGQGWTAANNLPKGRFTDGEQFELFDGTYTKIGGCGSIYAADSDGAGWTPSYMGDLTRPGLLIDYKNNKLIASEAMAIERIQALEADHPLYSQLAIEEAERSETNYPYLKLPVYNLEVEDFHTYYVGKIGIWVHNTNCGFFKL</sequence>
<gene>
    <name evidence="1" type="ORF">H8K47_09350</name>
</gene>
<dbReference type="AlphaFoldDB" id="A0A923I1Y8"/>
<dbReference type="RefSeq" id="WP_186881141.1">
    <property type="nucleotide sequence ID" value="NZ_JACOGG010000008.1"/>
</dbReference>
<dbReference type="PROSITE" id="PS50817">
    <property type="entry name" value="INTEIN_N_TER"/>
    <property type="match status" value="1"/>
</dbReference>
<name>A0A923I1Y8_9BURK</name>
<dbReference type="SUPFAM" id="SSF51294">
    <property type="entry name" value="Hedgehog/intein (Hint) domain"/>
    <property type="match status" value="1"/>
</dbReference>
<dbReference type="Pfam" id="PF07591">
    <property type="entry name" value="PT-HINT"/>
    <property type="match status" value="1"/>
</dbReference>
<evidence type="ECO:0000313" key="2">
    <source>
        <dbReference type="Proteomes" id="UP000612361"/>
    </source>
</evidence>
<dbReference type="InterPro" id="IPR036844">
    <property type="entry name" value="Hint_dom_sf"/>
</dbReference>
<dbReference type="Proteomes" id="UP000612361">
    <property type="component" value="Unassembled WGS sequence"/>
</dbReference>
<comment type="caution">
    <text evidence="1">The sequence shown here is derived from an EMBL/GenBank/DDBJ whole genome shotgun (WGS) entry which is preliminary data.</text>
</comment>
<dbReference type="NCBIfam" id="TIGR01443">
    <property type="entry name" value="intein_Cterm"/>
    <property type="match status" value="1"/>
</dbReference>
<reference evidence="1" key="1">
    <citation type="submission" date="2020-08" db="EMBL/GenBank/DDBJ databases">
        <title>Novel species isolated from subtropical streams in China.</title>
        <authorList>
            <person name="Lu H."/>
        </authorList>
    </citation>
    <scope>NUCLEOTIDE SEQUENCE</scope>
    <source>
        <strain evidence="1">CY7W</strain>
    </source>
</reference>
<dbReference type="Gene3D" id="2.170.16.10">
    <property type="entry name" value="Hedgehog/Intein (Hint) domain"/>
    <property type="match status" value="1"/>
</dbReference>
<organism evidence="1 2">
    <name type="scientific">Undibacterium rugosum</name>
    <dbReference type="NCBI Taxonomy" id="2762291"/>
    <lineage>
        <taxon>Bacteria</taxon>
        <taxon>Pseudomonadati</taxon>
        <taxon>Pseudomonadota</taxon>
        <taxon>Betaproteobacteria</taxon>
        <taxon>Burkholderiales</taxon>
        <taxon>Oxalobacteraceae</taxon>
        <taxon>Undibacterium</taxon>
    </lineage>
</organism>
<accession>A0A923I1Y8</accession>
<keyword evidence="2" id="KW-1185">Reference proteome</keyword>
<evidence type="ECO:0000313" key="1">
    <source>
        <dbReference type="EMBL" id="MBC3935567.1"/>
    </source>
</evidence>
<dbReference type="InterPro" id="IPR006141">
    <property type="entry name" value="Intein_N"/>
</dbReference>
<dbReference type="EMBL" id="JACOGG010000008">
    <property type="protein sequence ID" value="MBC3935567.1"/>
    <property type="molecule type" value="Genomic_DNA"/>
</dbReference>
<protein>
    <recommendedName>
        <fullName evidence="3">Intein C-terminal splicing domain-containing protein</fullName>
    </recommendedName>
</protein>
<dbReference type="InterPro" id="IPR030934">
    <property type="entry name" value="Intein_C"/>
</dbReference>
<dbReference type="PROSITE" id="PS50818">
    <property type="entry name" value="INTEIN_C_TER"/>
    <property type="match status" value="1"/>
</dbReference>
<proteinExistence type="predicted"/>
<dbReference type="GO" id="GO:0016539">
    <property type="term" value="P:intein-mediated protein splicing"/>
    <property type="evidence" value="ECO:0007669"/>
    <property type="project" value="InterPro"/>
</dbReference>
<evidence type="ECO:0008006" key="3">
    <source>
        <dbReference type="Google" id="ProtNLM"/>
    </source>
</evidence>